<reference evidence="1" key="1">
    <citation type="submission" date="2024-02" db="EMBL/GenBank/DDBJ databases">
        <title>Metagenome Assembled Genome of Zalaria obscura JY119.</title>
        <authorList>
            <person name="Vighnesh L."/>
            <person name="Jagadeeshwari U."/>
            <person name="Venkata Ramana C."/>
            <person name="Sasikala C."/>
        </authorList>
    </citation>
    <scope>NUCLEOTIDE SEQUENCE</scope>
    <source>
        <strain evidence="1">JY119</strain>
    </source>
</reference>
<organism evidence="1 2">
    <name type="scientific">Zalaria obscura</name>
    <dbReference type="NCBI Taxonomy" id="2024903"/>
    <lineage>
        <taxon>Eukaryota</taxon>
        <taxon>Fungi</taxon>
        <taxon>Dikarya</taxon>
        <taxon>Ascomycota</taxon>
        <taxon>Pezizomycotina</taxon>
        <taxon>Dothideomycetes</taxon>
        <taxon>Dothideomycetidae</taxon>
        <taxon>Dothideales</taxon>
        <taxon>Zalariaceae</taxon>
        <taxon>Zalaria</taxon>
    </lineage>
</organism>
<proteinExistence type="predicted"/>
<evidence type="ECO:0000313" key="2">
    <source>
        <dbReference type="Proteomes" id="UP001320706"/>
    </source>
</evidence>
<accession>A0ACC3SN38</accession>
<dbReference type="EMBL" id="JAMKPW020000008">
    <property type="protein sequence ID" value="KAK8215331.1"/>
    <property type="molecule type" value="Genomic_DNA"/>
</dbReference>
<comment type="caution">
    <text evidence="1">The sequence shown here is derived from an EMBL/GenBank/DDBJ whole genome shotgun (WGS) entry which is preliminary data.</text>
</comment>
<evidence type="ECO:0000313" key="1">
    <source>
        <dbReference type="EMBL" id="KAK8215331.1"/>
    </source>
</evidence>
<keyword evidence="2" id="KW-1185">Reference proteome</keyword>
<protein>
    <submittedName>
        <fullName evidence="1">Uncharacterized protein</fullName>
    </submittedName>
</protein>
<name>A0ACC3SN38_9PEZI</name>
<sequence>MGGKSNKFDYTQVRTITSRPTRSSMLTLTQRKSSGVTLGNIIAKDLLRLATKPKKSAATLPALLRRPEKVTDPCHKLDLKAPGRSLGDEGLCALANGLQQALASSASLYLVDINLHDNTLTAQSLARLAPILILAKTDIQTLDLSNNNIRVTNEEEARDWEYFLRSFQSCRSLRRLDISNNPDLGSWALEILARVHIQEKDIDSLRATGSASVYSLAEIEEEDRSVSPLTRQAAVIAEGLQRDSLDNQSIGKGMTAGCILPYRCGLRSIPYITLRNIGLDDTGALFLSYMLEDHYYPIQLITEHNAAEALSSIRTYQQDSSDKGIDVDKNDDTLTRDGVSLLRITEDIRKRKLLGDTDRIRRRNTANSLGSADIATYDDMELEHARKKVQRNCIAHSGSTSVELWRSALKVITLSRRLSILALASSCESLSKQDSKADDLARAFTGLAVDTRTSGRVGDESPHSAQYATTLAVTSSPDRVEPVLAIPGSTDKSTTPQVINAWDPPNTQRSPDPSGSTCPPDALQAHLKGPISRDDSPQRFTTYQLERTAQLKKSHGGSSDGYRDPSLASTLPLPLCRQILQNAMSAQQLGVLSPAQLQKAVSWGQDRATLAQAAEWRKNNDAAQIWLLLDAVGCLVYEKVED</sequence>
<gene>
    <name evidence="1" type="ORF">M8818_001952</name>
</gene>
<dbReference type="Proteomes" id="UP001320706">
    <property type="component" value="Unassembled WGS sequence"/>
</dbReference>